<sequence>MLEAYRQHASDRAKLEIPPLPLDAQQASELCELLKNPPAGEKEILLELLRDRIPPGVDPAAYVKAGFLTAIAKKEVISPLITPQAAVYLLGTMMGGYNVQSLIDLLKSKDLDIAASAAAALSKTLLMFDAYHDVIDLADTNPYAKQVVDSWAAAEWFTSRPKLAEAITVSVFKVSGEINTDDLSPAQQATTRPDIPLHALAMLESRQPGSLETIAKLKEKGHPVAFVGDVVGTGSSRKSAINSVLWHIGSDIPFVPNKRNGGYILGGAIAPIFFNTAEDAGALPIECDVSQMETGMVITIHPYKGEITNESGDVISTFSLKPETIRDEVRAGGRIPLLIGRSLTDKTREALGLGISSIFIRPQPAIANAKGYTLAQKMVGKACGLPGIRPGIACTPHMTTVGSQDTTGPMTRDELKELACLGFSADLVMQSFCHTAAYPKPVDIKVHHDLPDFFASRGGVALRPGDGIIHSWLNRMLLPDTVGTGGDSHTRFPLGISFPAGSGLVAFAGALGVMPLDMPESVLVRFKGELQPGVTLRDVVNAIPYVAIQKGLLTVAKENKKNVFSGRIMEIEGLPDLKVEQAFELTDATAERSCAGCTIKLSIETVAEYLRSNVALMKNMVARGYGDAKTILRRVAKMEEWLANPVLMEADADAEYAEVIEIDLNEITEPIVAAPNDPDNVKLLSEVANDPVQEVFIGSCMTNIGHYRASAKVLEGAGSVKTRLWICPPTRMDEHQLKEEGVYSVFGAAGARTEIPGCSLCMGNQARVADGTTVFSTSTRNFNNRMGKDARVYLGSAELAAVCALLGRIPSVEEYKEIVANKINPIASDLYRYLNFDQIAGFEDEGRVVALEDMPKIEDILGIPALSK</sequence>
<feature type="domain" description="Aconitase/3-isopropylmalate dehydratase large subunit alpha/beta/alpha" evidence="19">
    <location>
        <begin position="461"/>
        <end position="807"/>
    </location>
</feature>
<feature type="binding site" evidence="17">
    <location>
        <position position="761"/>
    </location>
    <ligand>
        <name>[4Fe-4S] cluster</name>
        <dbReference type="ChEBI" id="CHEBI:49883"/>
    </ligand>
</feature>
<name>A0A2T1C4V4_9CYAN</name>
<feature type="binding site" evidence="17">
    <location>
        <position position="700"/>
    </location>
    <ligand>
        <name>[4Fe-4S] cluster</name>
        <dbReference type="ChEBI" id="CHEBI:49883"/>
    </ligand>
</feature>
<dbReference type="Pfam" id="PF11791">
    <property type="entry name" value="Aconitase_B_N"/>
    <property type="match status" value="1"/>
</dbReference>
<reference evidence="22 23" key="1">
    <citation type="submission" date="2018-02" db="EMBL/GenBank/DDBJ databases">
        <authorList>
            <person name="Cohen D.B."/>
            <person name="Kent A.D."/>
        </authorList>
    </citation>
    <scope>NUCLEOTIDE SEQUENCE [LARGE SCALE GENOMIC DNA]</scope>
    <source>
        <strain evidence="22 23">CCAP 1448/3</strain>
    </source>
</reference>
<evidence type="ECO:0000259" key="21">
    <source>
        <dbReference type="Pfam" id="PF11791"/>
    </source>
</evidence>
<dbReference type="GO" id="GO:0005829">
    <property type="term" value="C:cytosol"/>
    <property type="evidence" value="ECO:0007669"/>
    <property type="project" value="InterPro"/>
</dbReference>
<evidence type="ECO:0000256" key="18">
    <source>
        <dbReference type="PIRSR" id="PIRSR036687-2"/>
    </source>
</evidence>
<dbReference type="InterPro" id="IPR015932">
    <property type="entry name" value="Aconitase_dom2"/>
</dbReference>
<feature type="binding site" evidence="18">
    <location>
        <position position="488"/>
    </location>
    <ligand>
        <name>substrate</name>
    </ligand>
</feature>
<dbReference type="CDD" id="cd01581">
    <property type="entry name" value="AcnB"/>
    <property type="match status" value="1"/>
</dbReference>
<dbReference type="InterPro" id="IPR015933">
    <property type="entry name" value="Aconitase_B_HEAT-like_dom"/>
</dbReference>
<dbReference type="Proteomes" id="UP000238762">
    <property type="component" value="Unassembled WGS sequence"/>
</dbReference>
<dbReference type="Gene3D" id="3.40.1060.10">
    <property type="entry name" value="Aconitase, Domain 2"/>
    <property type="match status" value="1"/>
</dbReference>
<dbReference type="PANTHER" id="PTHR43160:SF4">
    <property type="entry name" value="ACONITATE HYDRATASE B"/>
    <property type="match status" value="1"/>
</dbReference>
<dbReference type="FunFam" id="3.20.19.10:FF:000004">
    <property type="entry name" value="Aconitate hydratase B"/>
    <property type="match status" value="1"/>
</dbReference>
<dbReference type="PROSITE" id="PS01244">
    <property type="entry name" value="ACONITASE_2"/>
    <property type="match status" value="1"/>
</dbReference>
<dbReference type="EC" id="4.2.1.3" evidence="5 16"/>
<dbReference type="InterPro" id="IPR015929">
    <property type="entry name" value="Aconitase_B_swivel"/>
</dbReference>
<dbReference type="NCBIfam" id="TIGR00117">
    <property type="entry name" value="acnB"/>
    <property type="match status" value="1"/>
</dbReference>
<dbReference type="InterPro" id="IPR018136">
    <property type="entry name" value="Aconitase_4Fe-4S_BS"/>
</dbReference>
<dbReference type="Pfam" id="PF00330">
    <property type="entry name" value="Aconitase"/>
    <property type="match status" value="1"/>
</dbReference>
<proteinExistence type="inferred from homology"/>
<dbReference type="FunFam" id="3.30.499.10:FF:000008">
    <property type="entry name" value="Aconitate hydratase B"/>
    <property type="match status" value="1"/>
</dbReference>
<dbReference type="InterPro" id="IPR036288">
    <property type="entry name" value="Aconitase_B_HEAT-like_dom_sf"/>
</dbReference>
<organism evidence="22 23">
    <name type="scientific">Merismopedia glauca CCAP 1448/3</name>
    <dbReference type="NCBI Taxonomy" id="1296344"/>
    <lineage>
        <taxon>Bacteria</taxon>
        <taxon>Bacillati</taxon>
        <taxon>Cyanobacteriota</taxon>
        <taxon>Cyanophyceae</taxon>
        <taxon>Synechococcales</taxon>
        <taxon>Merismopediaceae</taxon>
        <taxon>Merismopedia</taxon>
    </lineage>
</organism>
<dbReference type="GO" id="GO:0019629">
    <property type="term" value="P:propionate catabolic process, 2-methylcitrate cycle"/>
    <property type="evidence" value="ECO:0007669"/>
    <property type="project" value="TreeGrafter"/>
</dbReference>
<comment type="catalytic activity">
    <reaction evidence="15 16">
        <text>citrate = D-threo-isocitrate</text>
        <dbReference type="Rhea" id="RHEA:10336"/>
        <dbReference type="ChEBI" id="CHEBI:15562"/>
        <dbReference type="ChEBI" id="CHEBI:16947"/>
        <dbReference type="EC" id="4.2.1.3"/>
    </reaction>
</comment>
<evidence type="ECO:0000256" key="17">
    <source>
        <dbReference type="PIRSR" id="PIRSR036687-1"/>
    </source>
</evidence>
<dbReference type="UniPathway" id="UPA00946"/>
<feature type="binding site" evidence="18">
    <location>
        <position position="785"/>
    </location>
    <ligand>
        <name>substrate</name>
    </ligand>
</feature>
<evidence type="ECO:0000256" key="8">
    <source>
        <dbReference type="ARBA" id="ARBA00022485"/>
    </source>
</evidence>
<evidence type="ECO:0000256" key="1">
    <source>
        <dbReference type="ARBA" id="ARBA00000118"/>
    </source>
</evidence>
<comment type="cofactor">
    <cofactor evidence="17">
        <name>[4Fe-4S] cluster</name>
        <dbReference type="ChEBI" id="CHEBI:49883"/>
    </cofactor>
    <text evidence="17">Binds 1 [4Fe-4S] cluster per subunit.</text>
</comment>
<dbReference type="GO" id="GO:0006099">
    <property type="term" value="P:tricarboxylic acid cycle"/>
    <property type="evidence" value="ECO:0007669"/>
    <property type="project" value="UniProtKB-UniPathway"/>
</dbReference>
<dbReference type="InterPro" id="IPR015931">
    <property type="entry name" value="Acnase/IPM_dHydase_lsu_aba_1/3"/>
</dbReference>
<keyword evidence="10 17" id="KW-0479">Metal-binding</keyword>
<keyword evidence="8 17" id="KW-0004">4Fe-4S</keyword>
<dbReference type="PROSITE" id="PS00450">
    <property type="entry name" value="ACONITASE_1"/>
    <property type="match status" value="1"/>
</dbReference>
<dbReference type="UniPathway" id="UPA00223">
    <property type="reaction ID" value="UER00718"/>
</dbReference>
<dbReference type="InterPro" id="IPR036008">
    <property type="entry name" value="Aconitase_4Fe-4S_dom"/>
</dbReference>
<keyword evidence="9 16" id="KW-0816">Tricarboxylic acid cycle</keyword>
<feature type="binding site" evidence="17">
    <location>
        <position position="758"/>
    </location>
    <ligand>
        <name>[4Fe-4S] cluster</name>
        <dbReference type="ChEBI" id="CHEBI:49883"/>
    </ligand>
</feature>
<feature type="domain" description="Aconitase B HEAT-like" evidence="21">
    <location>
        <begin position="4"/>
        <end position="157"/>
    </location>
</feature>
<dbReference type="PANTHER" id="PTHR43160">
    <property type="entry name" value="ACONITATE HYDRATASE B"/>
    <property type="match status" value="1"/>
</dbReference>
<dbReference type="CDD" id="cd01576">
    <property type="entry name" value="AcnB_Swivel"/>
    <property type="match status" value="1"/>
</dbReference>
<evidence type="ECO:0000256" key="3">
    <source>
        <dbReference type="ARBA" id="ARBA00005026"/>
    </source>
</evidence>
<dbReference type="GO" id="GO:0046872">
    <property type="term" value="F:metal ion binding"/>
    <property type="evidence" value="ECO:0007669"/>
    <property type="project" value="UniProtKB-KW"/>
</dbReference>
<gene>
    <name evidence="22" type="primary">acnB</name>
    <name evidence="22" type="ORF">C7B64_09305</name>
</gene>
<evidence type="ECO:0000256" key="15">
    <source>
        <dbReference type="ARBA" id="ARBA00023501"/>
    </source>
</evidence>
<evidence type="ECO:0000313" key="23">
    <source>
        <dbReference type="Proteomes" id="UP000238762"/>
    </source>
</evidence>
<evidence type="ECO:0000256" key="4">
    <source>
        <dbReference type="ARBA" id="ARBA00007185"/>
    </source>
</evidence>
<dbReference type="AlphaFoldDB" id="A0A2T1C4V4"/>
<dbReference type="EMBL" id="PVWJ01000036">
    <property type="protein sequence ID" value="PSB03281.1"/>
    <property type="molecule type" value="Genomic_DNA"/>
</dbReference>
<evidence type="ECO:0000256" key="16">
    <source>
        <dbReference type="PIRNR" id="PIRNR036687"/>
    </source>
</evidence>
<dbReference type="Gene3D" id="1.25.40.310">
    <property type="entry name" value="Aconitate B, HEAT-like domain"/>
    <property type="match status" value="1"/>
</dbReference>
<dbReference type="InterPro" id="IPR004406">
    <property type="entry name" value="Aconitase_B"/>
</dbReference>
<evidence type="ECO:0000259" key="19">
    <source>
        <dbReference type="Pfam" id="PF00330"/>
    </source>
</evidence>
<keyword evidence="14 16" id="KW-0456">Lyase</keyword>
<evidence type="ECO:0000256" key="11">
    <source>
        <dbReference type="ARBA" id="ARBA00022884"/>
    </source>
</evidence>
<comment type="similarity">
    <text evidence="4 16">Belongs to the aconitase/IPM isomerase family.</text>
</comment>
<feature type="binding site" evidence="18">
    <location>
        <position position="192"/>
    </location>
    <ligand>
        <name>substrate</name>
    </ligand>
</feature>
<dbReference type="InterPro" id="IPR001030">
    <property type="entry name" value="Acoase/IPM_deHydtase_lsu_aba"/>
</dbReference>
<dbReference type="NCBIfam" id="NF006690">
    <property type="entry name" value="PRK09238.1"/>
    <property type="match status" value="1"/>
</dbReference>
<feature type="domain" description="Aconitase B swivel" evidence="20">
    <location>
        <begin position="169"/>
        <end position="372"/>
    </location>
</feature>
<dbReference type="Gene3D" id="3.30.499.10">
    <property type="entry name" value="Aconitase, domain 3"/>
    <property type="match status" value="2"/>
</dbReference>
<accession>A0A2T1C4V4</accession>
<comment type="catalytic activity">
    <reaction evidence="1 16">
        <text>(2S,3R)-3-hydroxybutane-1,2,3-tricarboxylate = 2-methyl-cis-aconitate + H2O</text>
        <dbReference type="Rhea" id="RHEA:17941"/>
        <dbReference type="ChEBI" id="CHEBI:15377"/>
        <dbReference type="ChEBI" id="CHEBI:57429"/>
        <dbReference type="ChEBI" id="CHEBI:57872"/>
        <dbReference type="EC" id="4.2.1.99"/>
    </reaction>
</comment>
<comment type="caution">
    <text evidence="22">The sequence shown here is derived from an EMBL/GenBank/DDBJ whole genome shotgun (WGS) entry which is preliminary data.</text>
</comment>
<dbReference type="GO" id="GO:0051539">
    <property type="term" value="F:4 iron, 4 sulfur cluster binding"/>
    <property type="evidence" value="ECO:0007669"/>
    <property type="project" value="UniProtKB-KW"/>
</dbReference>
<evidence type="ECO:0000256" key="13">
    <source>
        <dbReference type="ARBA" id="ARBA00023014"/>
    </source>
</evidence>
<feature type="binding site" evidence="18">
    <location>
        <begin position="404"/>
        <end position="406"/>
    </location>
    <ligand>
        <name>substrate</name>
    </ligand>
</feature>
<evidence type="ECO:0000256" key="10">
    <source>
        <dbReference type="ARBA" id="ARBA00022723"/>
    </source>
</evidence>
<keyword evidence="11" id="KW-0694">RNA-binding</keyword>
<evidence type="ECO:0000259" key="20">
    <source>
        <dbReference type="Pfam" id="PF06434"/>
    </source>
</evidence>
<dbReference type="EC" id="4.2.1.99" evidence="6 16"/>
<dbReference type="FunFam" id="1.25.40.310:FF:000001">
    <property type="entry name" value="Aconitate hydratase B"/>
    <property type="match status" value="1"/>
</dbReference>
<evidence type="ECO:0000256" key="6">
    <source>
        <dbReference type="ARBA" id="ARBA00013250"/>
    </source>
</evidence>
<dbReference type="GO" id="GO:0003730">
    <property type="term" value="F:mRNA 3'-UTR binding"/>
    <property type="evidence" value="ECO:0007669"/>
    <property type="project" value="UniProtKB-ARBA"/>
</dbReference>
<evidence type="ECO:0000256" key="9">
    <source>
        <dbReference type="ARBA" id="ARBA00022532"/>
    </source>
</evidence>
<dbReference type="GO" id="GO:0003994">
    <property type="term" value="F:aconitate hydratase activity"/>
    <property type="evidence" value="ECO:0007669"/>
    <property type="project" value="UniProtKB-EC"/>
</dbReference>
<reference evidence="22 23" key="2">
    <citation type="submission" date="2018-03" db="EMBL/GenBank/DDBJ databases">
        <title>The ancient ancestry and fast evolution of plastids.</title>
        <authorList>
            <person name="Moore K.R."/>
            <person name="Magnabosco C."/>
            <person name="Momper L."/>
            <person name="Gold D.A."/>
            <person name="Bosak T."/>
            <person name="Fournier G.P."/>
        </authorList>
    </citation>
    <scope>NUCLEOTIDE SEQUENCE [LARGE SCALE GENOMIC DNA]</scope>
    <source>
        <strain evidence="22 23">CCAP 1448/3</strain>
    </source>
</reference>
<evidence type="ECO:0000256" key="14">
    <source>
        <dbReference type="ARBA" id="ARBA00023239"/>
    </source>
</evidence>
<dbReference type="PIRSF" id="PIRSF036687">
    <property type="entry name" value="AcnB"/>
    <property type="match status" value="1"/>
</dbReference>
<dbReference type="Gene3D" id="3.20.19.10">
    <property type="entry name" value="Aconitase, domain 4"/>
    <property type="match status" value="1"/>
</dbReference>
<dbReference type="SUPFAM" id="SSF74778">
    <property type="entry name" value="Aconitase B, N-terminal domain"/>
    <property type="match status" value="1"/>
</dbReference>
<evidence type="ECO:0000256" key="5">
    <source>
        <dbReference type="ARBA" id="ARBA00012926"/>
    </source>
</evidence>
<keyword evidence="23" id="KW-1185">Reference proteome</keyword>
<keyword evidence="13 17" id="KW-0411">Iron-sulfur</keyword>
<dbReference type="GO" id="GO:0047456">
    <property type="term" value="F:2-methylisocitrate dehydratase activity"/>
    <property type="evidence" value="ECO:0007669"/>
    <property type="project" value="UniProtKB-EC"/>
</dbReference>
<keyword evidence="12 17" id="KW-0408">Iron</keyword>
<dbReference type="Pfam" id="PF06434">
    <property type="entry name" value="Aconitase_2_N"/>
    <property type="match status" value="1"/>
</dbReference>
<dbReference type="OrthoDB" id="9764318at2"/>
<protein>
    <recommendedName>
        <fullName evidence="7 16">Aconitate hydratase B</fullName>
        <ecNumber evidence="5 16">4.2.1.3</ecNumber>
        <ecNumber evidence="6 16">4.2.1.99</ecNumber>
    </recommendedName>
    <alternativeName>
        <fullName evidence="16">2-methylisocitrate dehydratase</fullName>
    </alternativeName>
</protein>
<evidence type="ECO:0000313" key="22">
    <source>
        <dbReference type="EMBL" id="PSB03281.1"/>
    </source>
</evidence>
<dbReference type="RefSeq" id="WP_106288368.1">
    <property type="nucleotide sequence ID" value="NZ_CAWNTC010000011.1"/>
</dbReference>
<feature type="binding site" evidence="18">
    <location>
        <begin position="235"/>
        <end position="237"/>
    </location>
    <ligand>
        <name>substrate</name>
    </ligand>
</feature>
<feature type="binding site" evidence="18">
    <location>
        <position position="780"/>
    </location>
    <ligand>
        <name>substrate</name>
    </ligand>
</feature>
<evidence type="ECO:0000256" key="2">
    <source>
        <dbReference type="ARBA" id="ARBA00004717"/>
    </source>
</evidence>
<evidence type="ECO:0000256" key="12">
    <source>
        <dbReference type="ARBA" id="ARBA00023004"/>
    </source>
</evidence>
<comment type="pathway">
    <text evidence="2 16">Carbohydrate metabolism; tricarboxylic acid cycle; isocitrate from oxaloacetate: step 2/2.</text>
</comment>
<dbReference type="FunFam" id="3.30.499.10:FF:000001">
    <property type="entry name" value="Aconitate hydratase B"/>
    <property type="match status" value="1"/>
</dbReference>
<dbReference type="InterPro" id="IPR015928">
    <property type="entry name" value="Aconitase/3IPM_dehydase_swvl"/>
</dbReference>
<dbReference type="SUPFAM" id="SSF53732">
    <property type="entry name" value="Aconitase iron-sulfur domain"/>
    <property type="match status" value="1"/>
</dbReference>
<evidence type="ECO:0000256" key="7">
    <source>
        <dbReference type="ARBA" id="ARBA00019379"/>
    </source>
</evidence>
<dbReference type="SUPFAM" id="SSF52016">
    <property type="entry name" value="LeuD/IlvD-like"/>
    <property type="match status" value="1"/>
</dbReference>
<comment type="pathway">
    <text evidence="3">Organic acid metabolism; propanoate degradation.</text>
</comment>
<dbReference type="InterPro" id="IPR050926">
    <property type="entry name" value="Aconitase/IPM_isomerase"/>
</dbReference>